<proteinExistence type="predicted"/>
<name>A0ACA9MDH6_9GLOM</name>
<dbReference type="Proteomes" id="UP000789920">
    <property type="component" value="Unassembled WGS sequence"/>
</dbReference>
<protein>
    <submittedName>
        <fullName evidence="1">9951_t:CDS:1</fullName>
    </submittedName>
</protein>
<accession>A0ACA9MDH6</accession>
<feature type="non-terminal residue" evidence="1">
    <location>
        <position position="1"/>
    </location>
</feature>
<sequence>YLLRCSVPVEMLESVKTHEAGHTSIRTRTSLVLGTGVRLDMFKREHVTFRFFGVRRGHTSS</sequence>
<keyword evidence="2" id="KW-1185">Reference proteome</keyword>
<comment type="caution">
    <text evidence="1">The sequence shown here is derived from an EMBL/GenBank/DDBJ whole genome shotgun (WGS) entry which is preliminary data.</text>
</comment>
<evidence type="ECO:0000313" key="1">
    <source>
        <dbReference type="EMBL" id="CAG8585339.1"/>
    </source>
</evidence>
<gene>
    <name evidence="1" type="ORF">RPERSI_LOCUS5319</name>
</gene>
<evidence type="ECO:0000313" key="2">
    <source>
        <dbReference type="Proteomes" id="UP000789920"/>
    </source>
</evidence>
<reference evidence="1" key="1">
    <citation type="submission" date="2021-06" db="EMBL/GenBank/DDBJ databases">
        <authorList>
            <person name="Kallberg Y."/>
            <person name="Tangrot J."/>
            <person name="Rosling A."/>
        </authorList>
    </citation>
    <scope>NUCLEOTIDE SEQUENCE</scope>
    <source>
        <strain evidence="1">MA461A</strain>
    </source>
</reference>
<organism evidence="1 2">
    <name type="scientific">Racocetra persica</name>
    <dbReference type="NCBI Taxonomy" id="160502"/>
    <lineage>
        <taxon>Eukaryota</taxon>
        <taxon>Fungi</taxon>
        <taxon>Fungi incertae sedis</taxon>
        <taxon>Mucoromycota</taxon>
        <taxon>Glomeromycotina</taxon>
        <taxon>Glomeromycetes</taxon>
        <taxon>Diversisporales</taxon>
        <taxon>Gigasporaceae</taxon>
        <taxon>Racocetra</taxon>
    </lineage>
</organism>
<dbReference type="EMBL" id="CAJVQC010007893">
    <property type="protein sequence ID" value="CAG8585339.1"/>
    <property type="molecule type" value="Genomic_DNA"/>
</dbReference>